<reference evidence="1" key="1">
    <citation type="journal article" date="2014" name="Front. Microbiol.">
        <title>High frequency of phylogenetically diverse reductive dehalogenase-homologous genes in deep subseafloor sedimentary metagenomes.</title>
        <authorList>
            <person name="Kawai M."/>
            <person name="Futagami T."/>
            <person name="Toyoda A."/>
            <person name="Takaki Y."/>
            <person name="Nishi S."/>
            <person name="Hori S."/>
            <person name="Arai W."/>
            <person name="Tsubouchi T."/>
            <person name="Morono Y."/>
            <person name="Uchiyama I."/>
            <person name="Ito T."/>
            <person name="Fujiyama A."/>
            <person name="Inagaki F."/>
            <person name="Takami H."/>
        </authorList>
    </citation>
    <scope>NUCLEOTIDE SEQUENCE</scope>
    <source>
        <strain evidence="1">Expedition CK06-06</strain>
    </source>
</reference>
<organism evidence="1">
    <name type="scientific">marine sediment metagenome</name>
    <dbReference type="NCBI Taxonomy" id="412755"/>
    <lineage>
        <taxon>unclassified sequences</taxon>
        <taxon>metagenomes</taxon>
        <taxon>ecological metagenomes</taxon>
    </lineage>
</organism>
<evidence type="ECO:0008006" key="2">
    <source>
        <dbReference type="Google" id="ProtNLM"/>
    </source>
</evidence>
<feature type="non-terminal residue" evidence="1">
    <location>
        <position position="1"/>
    </location>
</feature>
<dbReference type="InterPro" id="IPR027417">
    <property type="entry name" value="P-loop_NTPase"/>
</dbReference>
<comment type="caution">
    <text evidence="1">The sequence shown here is derived from an EMBL/GenBank/DDBJ whole genome shotgun (WGS) entry which is preliminary data.</text>
</comment>
<name>X1UZP8_9ZZZZ</name>
<protein>
    <recommendedName>
        <fullName evidence="2">CobW/HypB/UreG nucleotide-binding domain-containing protein</fullName>
    </recommendedName>
</protein>
<gene>
    <name evidence="1" type="ORF">S12H4_61812</name>
</gene>
<dbReference type="Gene3D" id="3.40.50.300">
    <property type="entry name" value="P-loop containing nucleotide triphosphate hydrolases"/>
    <property type="match status" value="1"/>
</dbReference>
<accession>X1UZP8</accession>
<dbReference type="AlphaFoldDB" id="X1UZP8"/>
<proteinExistence type="predicted"/>
<sequence>KYPVIYKEADVVVITKADLLEHFPDFTVETLFGHAKEIKPDIITFKVALKGKEIIMDEWIQWLLNAKPNNR</sequence>
<evidence type="ECO:0000313" key="1">
    <source>
        <dbReference type="EMBL" id="GAJ22934.1"/>
    </source>
</evidence>
<dbReference type="EMBL" id="BARW01041177">
    <property type="protein sequence ID" value="GAJ22934.1"/>
    <property type="molecule type" value="Genomic_DNA"/>
</dbReference>